<dbReference type="PANTHER" id="PTHR44196:SF1">
    <property type="entry name" value="DEHYDROGENASE_REDUCTASE SDR FAMILY MEMBER 7B"/>
    <property type="match status" value="1"/>
</dbReference>
<dbReference type="PANTHER" id="PTHR44196">
    <property type="entry name" value="DEHYDROGENASE/REDUCTASE SDR FAMILY MEMBER 7B"/>
    <property type="match status" value="1"/>
</dbReference>
<dbReference type="Gene3D" id="3.40.50.720">
    <property type="entry name" value="NAD(P)-binding Rossmann-like Domain"/>
    <property type="match status" value="1"/>
</dbReference>
<dbReference type="InterPro" id="IPR020904">
    <property type="entry name" value="Sc_DH/Rdtase_CS"/>
</dbReference>
<name>A0ABQ6LBM0_9RHOB</name>
<evidence type="ECO:0000256" key="2">
    <source>
        <dbReference type="ARBA" id="ARBA00023002"/>
    </source>
</evidence>
<dbReference type="Proteomes" id="UP001239909">
    <property type="component" value="Unassembled WGS sequence"/>
</dbReference>
<comment type="similarity">
    <text evidence="1 3">Belongs to the short-chain dehydrogenases/reductases (SDR) family.</text>
</comment>
<keyword evidence="6" id="KW-1185">Reference proteome</keyword>
<dbReference type="PRINTS" id="PR00080">
    <property type="entry name" value="SDRFAMILY"/>
</dbReference>
<organism evidence="5 6">
    <name type="scientific">Paralimibaculum aggregatum</name>
    <dbReference type="NCBI Taxonomy" id="3036245"/>
    <lineage>
        <taxon>Bacteria</taxon>
        <taxon>Pseudomonadati</taxon>
        <taxon>Pseudomonadota</taxon>
        <taxon>Alphaproteobacteria</taxon>
        <taxon>Rhodobacterales</taxon>
        <taxon>Paracoccaceae</taxon>
        <taxon>Paralimibaculum</taxon>
    </lineage>
</organism>
<dbReference type="Pfam" id="PF00106">
    <property type="entry name" value="adh_short"/>
    <property type="match status" value="1"/>
</dbReference>
<sequence length="261" mass="26565">MKPRNIVITGASSGIGAALAGALAAPGRRLLLVARSEARLAAVAERVRAAGGAAECAAIDVRAADPLAGTLTGFDARAPVDLLIANAGISGGTAPDGRWESRADAARVVETNLIGAINTVSPLLPALRARGAGRVVLMSSLAALRPLPDMAAYGASKAGLRAYGTALRGALRPHGVGVTVICPGFVTSPMTARHRGARPFEMPADRAALRILTGVARGRAVVSFPRALAFLSWADRCLPAGLSDRLAAGFAARIAAEEAER</sequence>
<protein>
    <recommendedName>
        <fullName evidence="4">Ketoreductase domain-containing protein</fullName>
    </recommendedName>
</protein>
<evidence type="ECO:0000313" key="6">
    <source>
        <dbReference type="Proteomes" id="UP001239909"/>
    </source>
</evidence>
<evidence type="ECO:0000313" key="5">
    <source>
        <dbReference type="EMBL" id="GMG80805.1"/>
    </source>
</evidence>
<dbReference type="SMART" id="SM00822">
    <property type="entry name" value="PKS_KR"/>
    <property type="match status" value="1"/>
</dbReference>
<dbReference type="InterPro" id="IPR057326">
    <property type="entry name" value="KR_dom"/>
</dbReference>
<gene>
    <name evidence="5" type="ORF">LNKW23_00170</name>
</gene>
<evidence type="ECO:0000256" key="3">
    <source>
        <dbReference type="RuleBase" id="RU000363"/>
    </source>
</evidence>
<dbReference type="InterPro" id="IPR002347">
    <property type="entry name" value="SDR_fam"/>
</dbReference>
<keyword evidence="2" id="KW-0560">Oxidoreductase</keyword>
<accession>A0ABQ6LBM0</accession>
<dbReference type="InterPro" id="IPR036291">
    <property type="entry name" value="NAD(P)-bd_dom_sf"/>
</dbReference>
<reference evidence="5 6" key="1">
    <citation type="submission" date="2023-04" db="EMBL/GenBank/DDBJ databases">
        <title>Marinoamorphus aggregata gen. nov., sp. Nov., isolate from tissue of brittle star Ophioplocus japonicus.</title>
        <authorList>
            <person name="Kawano K."/>
            <person name="Sawayama S."/>
            <person name="Nakagawa S."/>
        </authorList>
    </citation>
    <scope>NUCLEOTIDE SEQUENCE [LARGE SCALE GENOMIC DNA]</scope>
    <source>
        <strain evidence="5 6">NKW23</strain>
    </source>
</reference>
<dbReference type="PRINTS" id="PR00081">
    <property type="entry name" value="GDHRDH"/>
</dbReference>
<evidence type="ECO:0000259" key="4">
    <source>
        <dbReference type="SMART" id="SM00822"/>
    </source>
</evidence>
<dbReference type="PROSITE" id="PS00061">
    <property type="entry name" value="ADH_SHORT"/>
    <property type="match status" value="1"/>
</dbReference>
<feature type="domain" description="Ketoreductase" evidence="4">
    <location>
        <begin position="4"/>
        <end position="189"/>
    </location>
</feature>
<dbReference type="RefSeq" id="WP_285669433.1">
    <property type="nucleotide sequence ID" value="NZ_BSYI01000001.1"/>
</dbReference>
<dbReference type="SUPFAM" id="SSF51735">
    <property type="entry name" value="NAD(P)-binding Rossmann-fold domains"/>
    <property type="match status" value="1"/>
</dbReference>
<proteinExistence type="inferred from homology"/>
<dbReference type="EMBL" id="BSYI01000001">
    <property type="protein sequence ID" value="GMG80805.1"/>
    <property type="molecule type" value="Genomic_DNA"/>
</dbReference>
<comment type="caution">
    <text evidence="5">The sequence shown here is derived from an EMBL/GenBank/DDBJ whole genome shotgun (WGS) entry which is preliminary data.</text>
</comment>
<evidence type="ECO:0000256" key="1">
    <source>
        <dbReference type="ARBA" id="ARBA00006484"/>
    </source>
</evidence>